<accession>A0A1I7F856</accession>
<dbReference type="CDD" id="cd12105">
    <property type="entry name" value="HmuY"/>
    <property type="match status" value="1"/>
</dbReference>
<keyword evidence="2" id="KW-1185">Reference proteome</keyword>
<dbReference type="Proteomes" id="UP000199138">
    <property type="component" value="Unassembled WGS sequence"/>
</dbReference>
<dbReference type="STRING" id="1224947.SAMN05216480_101723"/>
<organism evidence="1 2">
    <name type="scientific">Pustulibacterium marinum</name>
    <dbReference type="NCBI Taxonomy" id="1224947"/>
    <lineage>
        <taxon>Bacteria</taxon>
        <taxon>Pseudomonadati</taxon>
        <taxon>Bacteroidota</taxon>
        <taxon>Flavobacteriia</taxon>
        <taxon>Flavobacteriales</taxon>
        <taxon>Flavobacteriaceae</taxon>
        <taxon>Pustulibacterium</taxon>
    </lineage>
</organism>
<sequence length="465" mass="51086">MKKIYILLFITTLIFGCEENDDVPAQPFVAAFEKLSVNLSTITEDSEIAIVFSEEAFGSGEIIVQVSSGEAVYGEDYATIPATESNQIIIPFSEGDDQTSFTFQPLMYPYTIDDNNTSITFEIIGINYSGYSNIQGYTSTILSFETSLGAVISPEVGGPNEGDQVFIDLSTEEVTSAQRDSWDLGFYGGDEFRVKINGSIYMAAAELESTDIDAVSLADVEEIQSSVAVGTFDPNNEAYIDDPSGAISGTAINEISATDADNKVYLINMGYYIGTETPAAGSVAIAGEHRGWKKVRILQTSDSYILQYADIDATTHSEVTIAKNDAYNFSFFSLEDETVVTVEPEKTNWDISFTVFTNIIDGAGSYGYSDFVITNVVGGVTAYEMSTDDVSYADFSFENIDEINLSDDQRIIGADWRDVFSGGVYNDRFYVLKDVEGNYYKIKMLALLSESGERGYPEFEYQLIN</sequence>
<evidence type="ECO:0000313" key="1">
    <source>
        <dbReference type="EMBL" id="SFU32286.1"/>
    </source>
</evidence>
<name>A0A1I7F856_9FLAO</name>
<dbReference type="EMBL" id="FPBK01000001">
    <property type="protein sequence ID" value="SFU32286.1"/>
    <property type="molecule type" value="Genomic_DNA"/>
</dbReference>
<dbReference type="AlphaFoldDB" id="A0A1I7F856"/>
<protein>
    <submittedName>
        <fullName evidence="1">HmuY protein</fullName>
    </submittedName>
</protein>
<gene>
    <name evidence="1" type="ORF">SAMN05216480_101723</name>
</gene>
<dbReference type="InterPro" id="IPR025921">
    <property type="entry name" value="HmuY"/>
</dbReference>
<evidence type="ECO:0000313" key="2">
    <source>
        <dbReference type="Proteomes" id="UP000199138"/>
    </source>
</evidence>
<dbReference type="OrthoDB" id="1091850at2"/>
<proteinExistence type="predicted"/>
<dbReference type="Pfam" id="PF14064">
    <property type="entry name" value="HmuY"/>
    <property type="match status" value="2"/>
</dbReference>
<dbReference type="PROSITE" id="PS51257">
    <property type="entry name" value="PROKAR_LIPOPROTEIN"/>
    <property type="match status" value="1"/>
</dbReference>
<dbReference type="RefSeq" id="WP_093023044.1">
    <property type="nucleotide sequence ID" value="NZ_FPBK01000001.1"/>
</dbReference>
<reference evidence="1 2" key="1">
    <citation type="submission" date="2016-10" db="EMBL/GenBank/DDBJ databases">
        <authorList>
            <person name="de Groot N.N."/>
        </authorList>
    </citation>
    <scope>NUCLEOTIDE SEQUENCE [LARGE SCALE GENOMIC DNA]</scope>
    <source>
        <strain evidence="1 2">CGMCC 1.12333</strain>
    </source>
</reference>